<accession>D3AND2</accession>
<sequence>MVQAKELPNEVMDRIVLRNSILDSLPDHALEKADFILEQLQNSYTGVLPDDDQMRSWSNNREVICAYIDITRDYVWRVQEELEAIRAALKNENEIDRERG</sequence>
<dbReference type="Proteomes" id="UP000004968">
    <property type="component" value="Unassembled WGS sequence"/>
</dbReference>
<dbReference type="RefSeq" id="WP_006775561.1">
    <property type="nucleotide sequence ID" value="NZ_GG667733.1"/>
</dbReference>
<gene>
    <name evidence="1" type="ORF">CLOSTHATH_05132</name>
</gene>
<dbReference type="EMBL" id="ACIO01000509">
    <property type="protein sequence ID" value="EFC96682.1"/>
    <property type="molecule type" value="Genomic_DNA"/>
</dbReference>
<proteinExistence type="predicted"/>
<protein>
    <submittedName>
        <fullName evidence="1">Uncharacterized protein</fullName>
    </submittedName>
</protein>
<organism evidence="1 2">
    <name type="scientific">Hungatella hathewayi DSM 13479</name>
    <dbReference type="NCBI Taxonomy" id="566550"/>
    <lineage>
        <taxon>Bacteria</taxon>
        <taxon>Bacillati</taxon>
        <taxon>Bacillota</taxon>
        <taxon>Clostridia</taxon>
        <taxon>Lachnospirales</taxon>
        <taxon>Lachnospiraceae</taxon>
        <taxon>Hungatella</taxon>
    </lineage>
</organism>
<dbReference type="HOGENOM" id="CLU_2302007_0_0_9"/>
<dbReference type="GeneID" id="93147840"/>
<evidence type="ECO:0000313" key="1">
    <source>
        <dbReference type="EMBL" id="EFC96682.1"/>
    </source>
</evidence>
<evidence type="ECO:0000313" key="2">
    <source>
        <dbReference type="Proteomes" id="UP000004968"/>
    </source>
</evidence>
<name>D3AND2_9FIRM</name>
<comment type="caution">
    <text evidence="1">The sequence shown here is derived from an EMBL/GenBank/DDBJ whole genome shotgun (WGS) entry which is preliminary data.</text>
</comment>
<dbReference type="AlphaFoldDB" id="D3AND2"/>
<reference evidence="1 2" key="1">
    <citation type="submission" date="2010-01" db="EMBL/GenBank/DDBJ databases">
        <authorList>
            <person name="Weinstock G."/>
            <person name="Sodergren E."/>
            <person name="Clifton S."/>
            <person name="Fulton L."/>
            <person name="Fulton B."/>
            <person name="Courtney L."/>
            <person name="Fronick C."/>
            <person name="Harrison M."/>
            <person name="Strong C."/>
            <person name="Farmer C."/>
            <person name="Delahaunty K."/>
            <person name="Markovic C."/>
            <person name="Hall O."/>
            <person name="Minx P."/>
            <person name="Tomlinson C."/>
            <person name="Mitreva M."/>
            <person name="Nelson J."/>
            <person name="Hou S."/>
            <person name="Wollam A."/>
            <person name="Pepin K.H."/>
            <person name="Johnson M."/>
            <person name="Bhonagiri V."/>
            <person name="Nash W.E."/>
            <person name="Warren W."/>
            <person name="Chinwalla A."/>
            <person name="Mardis E.R."/>
            <person name="Wilson R.K."/>
        </authorList>
    </citation>
    <scope>NUCLEOTIDE SEQUENCE [LARGE SCALE GENOMIC DNA]</scope>
    <source>
        <strain evidence="1 2">DSM 13479</strain>
    </source>
</reference>